<dbReference type="Proteomes" id="UP000823775">
    <property type="component" value="Unassembled WGS sequence"/>
</dbReference>
<evidence type="ECO:0000313" key="3">
    <source>
        <dbReference type="Proteomes" id="UP000823775"/>
    </source>
</evidence>
<keyword evidence="3" id="KW-1185">Reference proteome</keyword>
<gene>
    <name evidence="2" type="ORF">HAX54_045128</name>
</gene>
<proteinExistence type="predicted"/>
<evidence type="ECO:0000256" key="1">
    <source>
        <dbReference type="SAM" id="MobiDB-lite"/>
    </source>
</evidence>
<reference evidence="2 3" key="1">
    <citation type="journal article" date="2021" name="BMC Genomics">
        <title>Datura genome reveals duplications of psychoactive alkaloid biosynthetic genes and high mutation rate following tissue culture.</title>
        <authorList>
            <person name="Rajewski A."/>
            <person name="Carter-House D."/>
            <person name="Stajich J."/>
            <person name="Litt A."/>
        </authorList>
    </citation>
    <scope>NUCLEOTIDE SEQUENCE [LARGE SCALE GENOMIC DNA]</scope>
    <source>
        <strain evidence="2">AR-01</strain>
    </source>
</reference>
<accession>A0ABS8WJD0</accession>
<protein>
    <submittedName>
        <fullName evidence="2">Uncharacterized protein</fullName>
    </submittedName>
</protein>
<name>A0ABS8WJD0_DATST</name>
<organism evidence="2 3">
    <name type="scientific">Datura stramonium</name>
    <name type="common">Jimsonweed</name>
    <name type="synonym">Common thornapple</name>
    <dbReference type="NCBI Taxonomy" id="4076"/>
    <lineage>
        <taxon>Eukaryota</taxon>
        <taxon>Viridiplantae</taxon>
        <taxon>Streptophyta</taxon>
        <taxon>Embryophyta</taxon>
        <taxon>Tracheophyta</taxon>
        <taxon>Spermatophyta</taxon>
        <taxon>Magnoliopsida</taxon>
        <taxon>eudicotyledons</taxon>
        <taxon>Gunneridae</taxon>
        <taxon>Pentapetalae</taxon>
        <taxon>asterids</taxon>
        <taxon>lamiids</taxon>
        <taxon>Solanales</taxon>
        <taxon>Solanaceae</taxon>
        <taxon>Solanoideae</taxon>
        <taxon>Datureae</taxon>
        <taxon>Datura</taxon>
    </lineage>
</organism>
<dbReference type="EMBL" id="JACEIK010006971">
    <property type="protein sequence ID" value="MCE3049540.1"/>
    <property type="molecule type" value="Genomic_DNA"/>
</dbReference>
<comment type="caution">
    <text evidence="2">The sequence shown here is derived from an EMBL/GenBank/DDBJ whole genome shotgun (WGS) entry which is preliminary data.</text>
</comment>
<sequence length="152" mass="17400">MAISSLLRDGILTSSLRRQRKRTPPSGSDCRNYLRVRRPPNTRKNGQEAWQTGQNRCHTMQNCPTERRASLIGGVETANNNEFNITITSNSNNSKSEETWKIVTFSRKKSQSKRPIQANNEDETGINVKLFHADTCKYLNSIHPAWQIEVLR</sequence>
<feature type="region of interest" description="Disordered" evidence="1">
    <location>
        <begin position="17"/>
        <end position="52"/>
    </location>
</feature>
<evidence type="ECO:0000313" key="2">
    <source>
        <dbReference type="EMBL" id="MCE3049540.1"/>
    </source>
</evidence>
<feature type="compositionally biased region" description="Polar residues" evidence="1">
    <location>
        <begin position="42"/>
        <end position="52"/>
    </location>
</feature>